<evidence type="ECO:0000313" key="2">
    <source>
        <dbReference type="Proteomes" id="UP001595952"/>
    </source>
</evidence>
<dbReference type="EMBL" id="JBHSEI010000002">
    <property type="protein sequence ID" value="MFC4637833.1"/>
    <property type="molecule type" value="Genomic_DNA"/>
</dbReference>
<organism evidence="1 2">
    <name type="scientific">Deinococcus hohokamensis</name>
    <dbReference type="NCBI Taxonomy" id="309883"/>
    <lineage>
        <taxon>Bacteria</taxon>
        <taxon>Thermotogati</taxon>
        <taxon>Deinococcota</taxon>
        <taxon>Deinococci</taxon>
        <taxon>Deinococcales</taxon>
        <taxon>Deinococcaceae</taxon>
        <taxon>Deinococcus</taxon>
    </lineage>
</organism>
<accession>A0ABV9I7F3</accession>
<evidence type="ECO:0000313" key="1">
    <source>
        <dbReference type="EMBL" id="MFC4637833.1"/>
    </source>
</evidence>
<reference evidence="2" key="1">
    <citation type="journal article" date="2019" name="Int. J. Syst. Evol. Microbiol.">
        <title>The Global Catalogue of Microorganisms (GCM) 10K type strain sequencing project: providing services to taxonomists for standard genome sequencing and annotation.</title>
        <authorList>
            <consortium name="The Broad Institute Genomics Platform"/>
            <consortium name="The Broad Institute Genome Sequencing Center for Infectious Disease"/>
            <person name="Wu L."/>
            <person name="Ma J."/>
        </authorList>
    </citation>
    <scope>NUCLEOTIDE SEQUENCE [LARGE SCALE GENOMIC DNA]</scope>
    <source>
        <strain evidence="2">CCUG 55995</strain>
    </source>
</reference>
<protein>
    <submittedName>
        <fullName evidence="1">Uncharacterized protein</fullName>
    </submittedName>
</protein>
<name>A0ABV9I7F3_9DEIO</name>
<gene>
    <name evidence="1" type="ORF">ACFO0D_05715</name>
</gene>
<comment type="caution">
    <text evidence="1">The sequence shown here is derived from an EMBL/GenBank/DDBJ whole genome shotgun (WGS) entry which is preliminary data.</text>
</comment>
<keyword evidence="2" id="KW-1185">Reference proteome</keyword>
<dbReference type="Proteomes" id="UP001595952">
    <property type="component" value="Unassembled WGS sequence"/>
</dbReference>
<sequence>MQALEALQVAHATPASISACLSVSSGHLQALFELGARFAPGFEHPF</sequence>
<proteinExistence type="predicted"/>
<dbReference type="RefSeq" id="WP_380060862.1">
    <property type="nucleotide sequence ID" value="NZ_JBHSEI010000002.1"/>
</dbReference>